<dbReference type="Proteomes" id="UP000548632">
    <property type="component" value="Unassembled WGS sequence"/>
</dbReference>
<evidence type="ECO:0000256" key="1">
    <source>
        <dbReference type="ARBA" id="ARBA00000832"/>
    </source>
</evidence>
<reference evidence="9 10" key="1">
    <citation type="journal article" date="2020" name="Arch. Microbiol.">
        <title>The genome sequence of the giant phototrophic gammaproteobacterium Thiospirillum jenense gives insight into its physiological properties and phylogenetic relationships.</title>
        <authorList>
            <person name="Imhoff J.F."/>
            <person name="Meyer T.E."/>
            <person name="Kyndt J.A."/>
        </authorList>
    </citation>
    <scope>NUCLEOTIDE SEQUENCE [LARGE SCALE GENOMIC DNA]</scope>
    <source>
        <strain evidence="9 10">DSM 216</strain>
    </source>
</reference>
<dbReference type="InterPro" id="IPR006148">
    <property type="entry name" value="Glc/Gal-6P_isomerase"/>
</dbReference>
<sequence>MTTSNNLPFPAASGRVFADPPAMAHAASTMIAEYAAMRLTQQDYFRIVLAGGTTFALTYQLLSRTAADWSRWRFYFGDERCVPPDDPARNSQLAWTTWLRPAGIDPRQVFEIPAELGAVAGAAAYTPDVIAALPFDLVLLGMGEDGHTASVFPGQISLADQLVMPVTHAPKPPPQRVTLTPAALCNAAWVLILVTGDSKRAAVAAWRDGAALPVAQIAAGSRSSVWCDEAALGNAI</sequence>
<dbReference type="EMBL" id="JABVCQ010000006">
    <property type="protein sequence ID" value="MBB1125405.1"/>
    <property type="molecule type" value="Genomic_DNA"/>
</dbReference>
<dbReference type="InterPro" id="IPR039104">
    <property type="entry name" value="6PGL"/>
</dbReference>
<dbReference type="Gene3D" id="3.40.50.1360">
    <property type="match status" value="1"/>
</dbReference>
<dbReference type="PANTHER" id="PTHR11054">
    <property type="entry name" value="6-PHOSPHOGLUCONOLACTONASE"/>
    <property type="match status" value="1"/>
</dbReference>
<comment type="pathway">
    <text evidence="3 7">Carbohydrate degradation; pentose phosphate pathway; D-ribulose 5-phosphate from D-glucose 6-phosphate (oxidative stage): step 2/3.</text>
</comment>
<dbReference type="GO" id="GO:0006098">
    <property type="term" value="P:pentose-phosphate shunt"/>
    <property type="evidence" value="ECO:0007669"/>
    <property type="project" value="UniProtKB-UniPathway"/>
</dbReference>
<name>A0A839H6M4_9GAMM</name>
<evidence type="ECO:0000256" key="6">
    <source>
        <dbReference type="ARBA" id="ARBA00020337"/>
    </source>
</evidence>
<dbReference type="NCBIfam" id="TIGR01198">
    <property type="entry name" value="pgl"/>
    <property type="match status" value="1"/>
</dbReference>
<feature type="domain" description="Glucosamine/galactosamine-6-phosphate isomerase" evidence="8">
    <location>
        <begin position="19"/>
        <end position="226"/>
    </location>
</feature>
<evidence type="ECO:0000256" key="7">
    <source>
        <dbReference type="RuleBase" id="RU365095"/>
    </source>
</evidence>
<dbReference type="InterPro" id="IPR037171">
    <property type="entry name" value="NagB/RpiA_transferase-like"/>
</dbReference>
<evidence type="ECO:0000256" key="5">
    <source>
        <dbReference type="ARBA" id="ARBA00013198"/>
    </source>
</evidence>
<evidence type="ECO:0000256" key="3">
    <source>
        <dbReference type="ARBA" id="ARBA00004961"/>
    </source>
</evidence>
<dbReference type="PANTHER" id="PTHR11054:SF0">
    <property type="entry name" value="6-PHOSPHOGLUCONOLACTONASE"/>
    <property type="match status" value="1"/>
</dbReference>
<accession>A0A839H6M4</accession>
<dbReference type="RefSeq" id="WP_182582722.1">
    <property type="nucleotide sequence ID" value="NZ_JABVCQ010000006.1"/>
</dbReference>
<evidence type="ECO:0000313" key="10">
    <source>
        <dbReference type="Proteomes" id="UP000548632"/>
    </source>
</evidence>
<evidence type="ECO:0000256" key="4">
    <source>
        <dbReference type="ARBA" id="ARBA00010662"/>
    </source>
</evidence>
<dbReference type="CDD" id="cd01400">
    <property type="entry name" value="6PGL"/>
    <property type="match status" value="1"/>
</dbReference>
<comment type="catalytic activity">
    <reaction evidence="1 7">
        <text>6-phospho-D-glucono-1,5-lactone + H2O = 6-phospho-D-gluconate + H(+)</text>
        <dbReference type="Rhea" id="RHEA:12556"/>
        <dbReference type="ChEBI" id="CHEBI:15377"/>
        <dbReference type="ChEBI" id="CHEBI:15378"/>
        <dbReference type="ChEBI" id="CHEBI:57955"/>
        <dbReference type="ChEBI" id="CHEBI:58759"/>
        <dbReference type="EC" id="3.1.1.31"/>
    </reaction>
</comment>
<organism evidence="9 10">
    <name type="scientific">Thiospirillum jenense</name>
    <dbReference type="NCBI Taxonomy" id="1653858"/>
    <lineage>
        <taxon>Bacteria</taxon>
        <taxon>Pseudomonadati</taxon>
        <taxon>Pseudomonadota</taxon>
        <taxon>Gammaproteobacteria</taxon>
        <taxon>Chromatiales</taxon>
        <taxon>Chromatiaceae</taxon>
        <taxon>Thiospirillum</taxon>
    </lineage>
</organism>
<dbReference type="EC" id="3.1.1.31" evidence="5 7"/>
<keyword evidence="7 9" id="KW-0378">Hydrolase</keyword>
<dbReference type="AlphaFoldDB" id="A0A839H6M4"/>
<comment type="similarity">
    <text evidence="4 7">Belongs to the glucosamine/galactosamine-6-phosphate isomerase family. 6-phosphogluconolactonase subfamily.</text>
</comment>
<dbReference type="Pfam" id="PF01182">
    <property type="entry name" value="Glucosamine_iso"/>
    <property type="match status" value="1"/>
</dbReference>
<protein>
    <recommendedName>
        <fullName evidence="6 7">6-phosphogluconolactonase</fullName>
        <shortName evidence="7">6PGL</shortName>
        <ecNumber evidence="5 7">3.1.1.31</ecNumber>
    </recommendedName>
</protein>
<proteinExistence type="inferred from homology"/>
<dbReference type="SUPFAM" id="SSF100950">
    <property type="entry name" value="NagB/RpiA/CoA transferase-like"/>
    <property type="match status" value="1"/>
</dbReference>
<dbReference type="GO" id="GO:0005975">
    <property type="term" value="P:carbohydrate metabolic process"/>
    <property type="evidence" value="ECO:0007669"/>
    <property type="project" value="UniProtKB-UniRule"/>
</dbReference>
<comment type="function">
    <text evidence="2 7">Hydrolysis of 6-phosphogluconolactone to 6-phosphogluconate.</text>
</comment>
<evidence type="ECO:0000256" key="2">
    <source>
        <dbReference type="ARBA" id="ARBA00002681"/>
    </source>
</evidence>
<comment type="caution">
    <text evidence="9">The sequence shown here is derived from an EMBL/GenBank/DDBJ whole genome shotgun (WGS) entry which is preliminary data.</text>
</comment>
<keyword evidence="10" id="KW-1185">Reference proteome</keyword>
<dbReference type="UniPathway" id="UPA00115">
    <property type="reaction ID" value="UER00409"/>
</dbReference>
<dbReference type="GO" id="GO:0017057">
    <property type="term" value="F:6-phosphogluconolactonase activity"/>
    <property type="evidence" value="ECO:0007669"/>
    <property type="project" value="UniProtKB-UniRule"/>
</dbReference>
<evidence type="ECO:0000313" key="9">
    <source>
        <dbReference type="EMBL" id="MBB1125405.1"/>
    </source>
</evidence>
<evidence type="ECO:0000259" key="8">
    <source>
        <dbReference type="Pfam" id="PF01182"/>
    </source>
</evidence>
<dbReference type="InterPro" id="IPR005900">
    <property type="entry name" value="6-phosphogluconolactonase_DevB"/>
</dbReference>
<gene>
    <name evidence="7 9" type="primary">pgl</name>
    <name evidence="9" type="ORF">HUK38_04060</name>
</gene>